<evidence type="ECO:0000313" key="3">
    <source>
        <dbReference type="Proteomes" id="UP000253689"/>
    </source>
</evidence>
<keyword evidence="2" id="KW-0449">Lipoprotein</keyword>
<dbReference type="PROSITE" id="PS51257">
    <property type="entry name" value="PROKAR_LIPOPROTEIN"/>
    <property type="match status" value="1"/>
</dbReference>
<reference evidence="3" key="1">
    <citation type="submission" date="2018-07" db="EMBL/GenBank/DDBJ databases">
        <title>Complete Genome Sequence of Spiroplasma phoeniceum.</title>
        <authorList>
            <person name="Davis R.E."/>
            <person name="Shao J.Y."/>
            <person name="Zhao Y."/>
            <person name="Silver A."/>
            <person name="Stump z."/>
            <person name="Gasparich G."/>
        </authorList>
    </citation>
    <scope>NUCLEOTIDE SEQUENCE [LARGE SCALE GENOMIC DNA]</scope>
    <source>
        <strain evidence="3">P40</strain>
    </source>
</reference>
<dbReference type="RefSeq" id="WP_114565073.1">
    <property type="nucleotide sequence ID" value="NZ_CP031088.1"/>
</dbReference>
<accession>A0A345DQH4</accession>
<dbReference type="EMBL" id="CP031088">
    <property type="protein sequence ID" value="AXF96465.1"/>
    <property type="molecule type" value="Genomic_DNA"/>
</dbReference>
<protein>
    <submittedName>
        <fullName evidence="2">Lipoprotein</fullName>
    </submittedName>
</protein>
<evidence type="ECO:0000256" key="1">
    <source>
        <dbReference type="SAM" id="SignalP"/>
    </source>
</evidence>
<feature type="chain" id="PRO_5016863789" evidence="1">
    <location>
        <begin position="23"/>
        <end position="91"/>
    </location>
</feature>
<keyword evidence="3" id="KW-1185">Reference proteome</keyword>
<dbReference type="KEGG" id="sphh:SDAV_001498"/>
<sequence length="91" mass="10487">MKKILSLLGTITLLGTSTTSLVACNTAQEYTPEELKELKEKNKIDTADENIKNNLEWIAPQEKSFNTVDKYRFVINKCPFYESRQPRKCSK</sequence>
<keyword evidence="1" id="KW-0732">Signal</keyword>
<feature type="signal peptide" evidence="1">
    <location>
        <begin position="1"/>
        <end position="22"/>
    </location>
</feature>
<dbReference type="NCBIfam" id="NF038029">
    <property type="entry name" value="LP_plasma"/>
    <property type="match status" value="1"/>
</dbReference>
<dbReference type="Proteomes" id="UP000253689">
    <property type="component" value="Chromosome"/>
</dbReference>
<proteinExistence type="predicted"/>
<organism evidence="2 3">
    <name type="scientific">Spiroplasma phoeniceum P40</name>
    <dbReference type="NCBI Taxonomy" id="1276259"/>
    <lineage>
        <taxon>Bacteria</taxon>
        <taxon>Bacillati</taxon>
        <taxon>Mycoplasmatota</taxon>
        <taxon>Mollicutes</taxon>
        <taxon>Entomoplasmatales</taxon>
        <taxon>Spiroplasmataceae</taxon>
        <taxon>Spiroplasma</taxon>
    </lineage>
</organism>
<gene>
    <name evidence="2" type="ORF">SDAV_001498</name>
</gene>
<name>A0A345DQH4_9MOLU</name>
<dbReference type="AlphaFoldDB" id="A0A345DQH4"/>
<evidence type="ECO:0000313" key="2">
    <source>
        <dbReference type="EMBL" id="AXF96465.1"/>
    </source>
</evidence>
<dbReference type="InterPro" id="IPR054816">
    <property type="entry name" value="Lipoprotein_mollicutes-type_CS"/>
</dbReference>